<feature type="compositionally biased region" description="Low complexity" evidence="1">
    <location>
        <begin position="44"/>
        <end position="53"/>
    </location>
</feature>
<keyword evidence="2" id="KW-0732">Signal</keyword>
<feature type="signal peptide" evidence="2">
    <location>
        <begin position="1"/>
        <end position="22"/>
    </location>
</feature>
<evidence type="ECO:0000256" key="2">
    <source>
        <dbReference type="SAM" id="SignalP"/>
    </source>
</evidence>
<accession>A0ABY4TJK6</accession>
<proteinExistence type="predicted"/>
<feature type="region of interest" description="Disordered" evidence="1">
    <location>
        <begin position="23"/>
        <end position="73"/>
    </location>
</feature>
<keyword evidence="4" id="KW-1185">Reference proteome</keyword>
<evidence type="ECO:0000256" key="1">
    <source>
        <dbReference type="SAM" id="MobiDB-lite"/>
    </source>
</evidence>
<dbReference type="RefSeq" id="WP_010470626.1">
    <property type="nucleotide sequence ID" value="NZ_CP095474.1"/>
</dbReference>
<sequence length="107" mass="10047">MRLGVAALRTAAVAAVLVLVPAAGPPETDRERPAGAPAVAEPHGPAGSATAGTPSGGGGAVANAPSVAGQDPDTRHTVAGLALAAVAAVAVAARSAHRGRAPEPGGR</sequence>
<name>A0ABY4TJK6_9ACTN</name>
<organism evidence="3 4">
    <name type="scientific">Streptomyces sudanensis</name>
    <dbReference type="NCBI Taxonomy" id="436397"/>
    <lineage>
        <taxon>Bacteria</taxon>
        <taxon>Bacillati</taxon>
        <taxon>Actinomycetota</taxon>
        <taxon>Actinomycetes</taxon>
        <taxon>Kitasatosporales</taxon>
        <taxon>Streptomycetaceae</taxon>
        <taxon>Streptomyces</taxon>
    </lineage>
</organism>
<evidence type="ECO:0000313" key="4">
    <source>
        <dbReference type="Proteomes" id="UP001056383"/>
    </source>
</evidence>
<gene>
    <name evidence="3" type="ORF">MW084_10065</name>
</gene>
<protein>
    <recommendedName>
        <fullName evidence="5">MYXO-CTERM domain-containing protein</fullName>
    </recommendedName>
</protein>
<evidence type="ECO:0008006" key="5">
    <source>
        <dbReference type="Google" id="ProtNLM"/>
    </source>
</evidence>
<dbReference type="Proteomes" id="UP001056383">
    <property type="component" value="Chromosome"/>
</dbReference>
<dbReference type="EMBL" id="CP095474">
    <property type="protein sequence ID" value="URN18937.1"/>
    <property type="molecule type" value="Genomic_DNA"/>
</dbReference>
<evidence type="ECO:0000313" key="3">
    <source>
        <dbReference type="EMBL" id="URN18937.1"/>
    </source>
</evidence>
<feature type="chain" id="PRO_5045189146" description="MYXO-CTERM domain-containing protein" evidence="2">
    <location>
        <begin position="23"/>
        <end position="107"/>
    </location>
</feature>
<reference evidence="3" key="1">
    <citation type="submission" date="2022-04" db="EMBL/GenBank/DDBJ databases">
        <title>Systematic whole-genome sequencing reveals an unexpected diversity among actinomycetoma pathogens and provides insights into their antibacterial susceptibilities.</title>
        <authorList>
            <person name="Watson A.K."/>
            <person name="Kepplinger B."/>
            <person name="Bakhiet S.M."/>
            <person name="Mhmoud N.A."/>
            <person name="Chapman J."/>
            <person name="Allenby N."/>
            <person name="Mickiewicz K."/>
            <person name="Goodfellow M."/>
            <person name="Fahal A.H."/>
            <person name="Errington J."/>
        </authorList>
    </citation>
    <scope>NUCLEOTIDE SEQUENCE</scope>
    <source>
        <strain evidence="3">SD 504</strain>
    </source>
</reference>